<keyword evidence="4" id="KW-0812">Transmembrane</keyword>
<name>A0A4Q2DKN3_9AGAR</name>
<dbReference type="GO" id="GO:0008233">
    <property type="term" value="F:peptidase activity"/>
    <property type="evidence" value="ECO:0007669"/>
    <property type="project" value="UniProtKB-KW"/>
</dbReference>
<dbReference type="GO" id="GO:0008270">
    <property type="term" value="F:zinc ion binding"/>
    <property type="evidence" value="ECO:0007669"/>
    <property type="project" value="TreeGrafter"/>
</dbReference>
<dbReference type="InterPro" id="IPR037457">
    <property type="entry name" value="M28_QC"/>
</dbReference>
<dbReference type="Pfam" id="PF04389">
    <property type="entry name" value="Peptidase_M28"/>
    <property type="match status" value="1"/>
</dbReference>
<comment type="similarity">
    <text evidence="3">Belongs to the peptidase M28 family.</text>
</comment>
<keyword evidence="3" id="KW-0378">Hydrolase</keyword>
<evidence type="ECO:0000256" key="4">
    <source>
        <dbReference type="SAM" id="Phobius"/>
    </source>
</evidence>
<reference evidence="6 7" key="1">
    <citation type="submission" date="2019-01" db="EMBL/GenBank/DDBJ databases">
        <title>Draft genome sequence of Psathyrella aberdarensis IHI B618.</title>
        <authorList>
            <person name="Buettner E."/>
            <person name="Kellner H."/>
        </authorList>
    </citation>
    <scope>NUCLEOTIDE SEQUENCE [LARGE SCALE GENOMIC DNA]</scope>
    <source>
        <strain evidence="6 7">IHI B618</strain>
    </source>
</reference>
<dbReference type="STRING" id="2316362.A0A4Q2DKN3"/>
<dbReference type="Proteomes" id="UP000290288">
    <property type="component" value="Unassembled WGS sequence"/>
</dbReference>
<dbReference type="GO" id="GO:0016603">
    <property type="term" value="F:glutaminyl-peptide cyclotransferase activity"/>
    <property type="evidence" value="ECO:0007669"/>
    <property type="project" value="InterPro"/>
</dbReference>
<dbReference type="SUPFAM" id="SSF53187">
    <property type="entry name" value="Zn-dependent exopeptidases"/>
    <property type="match status" value="1"/>
</dbReference>
<evidence type="ECO:0000259" key="5">
    <source>
        <dbReference type="Pfam" id="PF04389"/>
    </source>
</evidence>
<dbReference type="PANTHER" id="PTHR12283">
    <property type="entry name" value="GLUTAMINYL-PEPTIDE CYCLOTRANSFERASE"/>
    <property type="match status" value="1"/>
</dbReference>
<keyword evidence="3" id="KW-0862">Zinc</keyword>
<keyword evidence="1" id="KW-0808">Transferase</keyword>
<proteinExistence type="inferred from homology"/>
<dbReference type="Gene3D" id="3.40.630.10">
    <property type="entry name" value="Zn peptidases"/>
    <property type="match status" value="1"/>
</dbReference>
<feature type="domain" description="Peptidase M28" evidence="5">
    <location>
        <begin position="113"/>
        <end position="350"/>
    </location>
</feature>
<sequence length="412" mass="46072">MVLPSSIWWLISWTWVISLPANSWQASLGERSLPSLSPDDISILVTTPDPVKNVDPSNPNSHLSKILIPRPPDSANNTQVRQYIVKTLKDLNWHVEEDAFTDNTPYGPKKFTNIIATKDPKASGRVVVAAHFDSKFFPDYPANQFVGATDSAAPCAMMLDLAEALNPLLEKRLSRLQEGEEDDDDDDDIGDLTLQLIFFDGEEAFKDWTDVDSIYGARHLAAKWESTYVQTHAKRRLFGDIATELSGIEHFILLDLLGAPQPSLRSFFLDTAWLFDALVHAEKRLGDSGAFAYGEEKSMAPGQWRSYFRPRTSNLFNMGFIGDDHAPFLHRGVPVLHLIAEPFPRVWHTLRRTGYSDYAAVESTASSIYVRVSAFAAEGPQEIIIGRCACREVGIGIVVVVIYVLIHFYTDT</sequence>
<dbReference type="OrthoDB" id="3907302at2759"/>
<keyword evidence="7" id="KW-1185">Reference proteome</keyword>
<organism evidence="6 7">
    <name type="scientific">Candolleomyces aberdarensis</name>
    <dbReference type="NCBI Taxonomy" id="2316362"/>
    <lineage>
        <taxon>Eukaryota</taxon>
        <taxon>Fungi</taxon>
        <taxon>Dikarya</taxon>
        <taxon>Basidiomycota</taxon>
        <taxon>Agaricomycotina</taxon>
        <taxon>Agaricomycetes</taxon>
        <taxon>Agaricomycetidae</taxon>
        <taxon>Agaricales</taxon>
        <taxon>Agaricineae</taxon>
        <taxon>Psathyrellaceae</taxon>
        <taxon>Candolleomyces</taxon>
    </lineage>
</organism>
<dbReference type="InterPro" id="IPR007484">
    <property type="entry name" value="Peptidase_M28"/>
</dbReference>
<feature type="transmembrane region" description="Helical" evidence="4">
    <location>
        <begin position="393"/>
        <end position="410"/>
    </location>
</feature>
<dbReference type="GO" id="GO:0006508">
    <property type="term" value="P:proteolysis"/>
    <property type="evidence" value="ECO:0007669"/>
    <property type="project" value="UniProtKB-KW"/>
</dbReference>
<dbReference type="CDD" id="cd03880">
    <property type="entry name" value="M28_QC_like"/>
    <property type="match status" value="1"/>
</dbReference>
<keyword evidence="4" id="KW-1133">Transmembrane helix</keyword>
<keyword evidence="4" id="KW-0472">Membrane</keyword>
<dbReference type="InterPro" id="IPR040234">
    <property type="entry name" value="QC/QCL"/>
</dbReference>
<evidence type="ECO:0000256" key="1">
    <source>
        <dbReference type="ARBA" id="ARBA00022679"/>
    </source>
</evidence>
<accession>A0A4Q2DKN3</accession>
<keyword evidence="3" id="KW-0732">Signal</keyword>
<dbReference type="EMBL" id="SDEE01000145">
    <property type="protein sequence ID" value="RXW20513.1"/>
    <property type="molecule type" value="Genomic_DNA"/>
</dbReference>
<feature type="chain" id="PRO_5021018905" description="Peptide hydrolase" evidence="3">
    <location>
        <begin position="19"/>
        <end position="412"/>
    </location>
</feature>
<evidence type="ECO:0000313" key="7">
    <source>
        <dbReference type="Proteomes" id="UP000290288"/>
    </source>
</evidence>
<evidence type="ECO:0000313" key="6">
    <source>
        <dbReference type="EMBL" id="RXW20513.1"/>
    </source>
</evidence>
<evidence type="ECO:0000256" key="2">
    <source>
        <dbReference type="ARBA" id="ARBA00023315"/>
    </source>
</evidence>
<comment type="caution">
    <text evidence="6">The sequence shown here is derived from an EMBL/GenBank/DDBJ whole genome shotgun (WGS) entry which is preliminary data.</text>
</comment>
<evidence type="ECO:0000256" key="3">
    <source>
        <dbReference type="RuleBase" id="RU361240"/>
    </source>
</evidence>
<keyword evidence="3" id="KW-0645">Protease</keyword>
<dbReference type="AlphaFoldDB" id="A0A4Q2DKN3"/>
<keyword evidence="3" id="KW-0479">Metal-binding</keyword>
<feature type="signal peptide" evidence="3">
    <location>
        <begin position="1"/>
        <end position="18"/>
    </location>
</feature>
<keyword evidence="2" id="KW-0012">Acyltransferase</keyword>
<gene>
    <name evidence="6" type="ORF">EST38_g5320</name>
</gene>
<dbReference type="PANTHER" id="PTHR12283:SF6">
    <property type="entry name" value="GLUTAMINYL-PEPTIDE CYCLOTRANSFERASE-RELATED"/>
    <property type="match status" value="1"/>
</dbReference>
<protein>
    <recommendedName>
        <fullName evidence="3">Peptide hydrolase</fullName>
        <ecNumber evidence="3">3.4.-.-</ecNumber>
    </recommendedName>
</protein>
<dbReference type="EC" id="3.4.-.-" evidence="3"/>